<dbReference type="eggNOG" id="ENOG502QSK7">
    <property type="taxonomic scope" value="Eukaryota"/>
</dbReference>
<proteinExistence type="inferred from homology"/>
<dbReference type="InterPro" id="IPR036428">
    <property type="entry name" value="PCD_sf"/>
</dbReference>
<dbReference type="OrthoDB" id="277398at2759"/>
<evidence type="ECO:0000256" key="2">
    <source>
        <dbReference type="ARBA" id="ARBA00006472"/>
    </source>
</evidence>
<dbReference type="SUPFAM" id="SSF55248">
    <property type="entry name" value="PCD-like"/>
    <property type="match status" value="1"/>
</dbReference>
<dbReference type="AlphaFoldDB" id="A0A059DKJ1"/>
<dbReference type="PANTHER" id="PTHR12599">
    <property type="entry name" value="PTERIN-4-ALPHA-CARBINOLAMINE DEHYDRATASE"/>
    <property type="match status" value="1"/>
</dbReference>
<evidence type="ECO:0000256" key="1">
    <source>
        <dbReference type="ARBA" id="ARBA00001554"/>
    </source>
</evidence>
<keyword evidence="4" id="KW-0456">Lyase</keyword>
<dbReference type="GO" id="GO:0008124">
    <property type="term" value="F:4-alpha-hydroxytetrahydrobiopterin dehydratase activity"/>
    <property type="evidence" value="ECO:0000318"/>
    <property type="project" value="GO_Central"/>
</dbReference>
<dbReference type="InParanoid" id="A0A059DKJ1"/>
<evidence type="ECO:0000313" key="5">
    <source>
        <dbReference type="EMBL" id="KCW90914.1"/>
    </source>
</evidence>
<evidence type="ECO:0000256" key="3">
    <source>
        <dbReference type="ARBA" id="ARBA00013252"/>
    </source>
</evidence>
<dbReference type="FunCoup" id="A0A059DKJ1">
    <property type="interactions" value="934"/>
</dbReference>
<dbReference type="Gene3D" id="3.30.1360.20">
    <property type="entry name" value="Transcriptional coactivator/pterin dehydratase"/>
    <property type="match status" value="1"/>
</dbReference>
<accession>A0A059DKJ1</accession>
<dbReference type="EC" id="4.2.1.96" evidence="3"/>
<name>A0A059DKJ1_EUCGR</name>
<sequence length="214" mass="23939">MATPTPTAYLSFSPLRHPLSSPRLLQLPRLPKLRPPTPGRLAFRTRAMGKDLLGDFGARDPFPAELESKFGDKVLGNIDTEHRILIPVASAFSLAEQDCSPVSPVQQPMSLDDAQKLLKKVVGWRLLEEESGLKLQCLWKLRDFKCGVELINRIYNVVEPTAHFPSLYLEPPNQVRAELWTSSVGGLSMNDFIIAAKIDRIKTSDLAPKKRVWA</sequence>
<dbReference type="GO" id="GO:0009536">
    <property type="term" value="C:plastid"/>
    <property type="evidence" value="ECO:0000318"/>
    <property type="project" value="GO_Central"/>
</dbReference>
<evidence type="ECO:0000256" key="4">
    <source>
        <dbReference type="ARBA" id="ARBA00023239"/>
    </source>
</evidence>
<dbReference type="InterPro" id="IPR001533">
    <property type="entry name" value="Pterin_deHydtase"/>
</dbReference>
<dbReference type="KEGG" id="egr:104450236"/>
<comment type="catalytic activity">
    <reaction evidence="1">
        <text>(4aS,6R)-4a-hydroxy-L-erythro-5,6,7,8-tetrahydrobiopterin = (6R)-L-erythro-6,7-dihydrobiopterin + H2O</text>
        <dbReference type="Rhea" id="RHEA:11920"/>
        <dbReference type="ChEBI" id="CHEBI:15377"/>
        <dbReference type="ChEBI" id="CHEBI:15642"/>
        <dbReference type="ChEBI" id="CHEBI:43120"/>
        <dbReference type="EC" id="4.2.1.96"/>
    </reaction>
</comment>
<dbReference type="Pfam" id="PF01329">
    <property type="entry name" value="Pterin_4a"/>
    <property type="match status" value="1"/>
</dbReference>
<organism evidence="5">
    <name type="scientific">Eucalyptus grandis</name>
    <name type="common">Flooded gum</name>
    <dbReference type="NCBI Taxonomy" id="71139"/>
    <lineage>
        <taxon>Eukaryota</taxon>
        <taxon>Viridiplantae</taxon>
        <taxon>Streptophyta</taxon>
        <taxon>Embryophyta</taxon>
        <taxon>Tracheophyta</taxon>
        <taxon>Spermatophyta</taxon>
        <taxon>Magnoliopsida</taxon>
        <taxon>eudicotyledons</taxon>
        <taxon>Gunneridae</taxon>
        <taxon>Pentapetalae</taxon>
        <taxon>rosids</taxon>
        <taxon>malvids</taxon>
        <taxon>Myrtales</taxon>
        <taxon>Myrtaceae</taxon>
        <taxon>Myrtoideae</taxon>
        <taxon>Eucalypteae</taxon>
        <taxon>Eucalyptus</taxon>
    </lineage>
</organism>
<gene>
    <name evidence="5" type="ORF">EUGRSUZ_A02949</name>
</gene>
<dbReference type="PANTHER" id="PTHR12599:SF8">
    <property type="entry name" value="PTERIN-4-ALPHA-CARBINOLAMINE DEHYDRATASE, CHLOROPLASTIC-RELATED"/>
    <property type="match status" value="1"/>
</dbReference>
<dbReference type="EMBL" id="KK198753">
    <property type="protein sequence ID" value="KCW90914.1"/>
    <property type="molecule type" value="Genomic_DNA"/>
</dbReference>
<dbReference type="GO" id="GO:0006729">
    <property type="term" value="P:tetrahydrobiopterin biosynthetic process"/>
    <property type="evidence" value="ECO:0007669"/>
    <property type="project" value="InterPro"/>
</dbReference>
<reference evidence="5" key="1">
    <citation type="submission" date="2013-07" db="EMBL/GenBank/DDBJ databases">
        <title>The genome of Eucalyptus grandis.</title>
        <authorList>
            <person name="Schmutz J."/>
            <person name="Hayes R."/>
            <person name="Myburg A."/>
            <person name="Tuskan G."/>
            <person name="Grattapaglia D."/>
            <person name="Rokhsar D.S."/>
        </authorList>
    </citation>
    <scope>NUCLEOTIDE SEQUENCE</scope>
    <source>
        <tissue evidence="5">Leaf extractions</tissue>
    </source>
</reference>
<dbReference type="OMA" id="NGNTEHK"/>
<comment type="similarity">
    <text evidence="2">Belongs to the pterin-4-alpha-carbinolamine dehydratase family.</text>
</comment>
<dbReference type="Gramene" id="KCW90914">
    <property type="protein sequence ID" value="KCW90914"/>
    <property type="gene ID" value="EUGRSUZ_A02949"/>
</dbReference>
<protein>
    <recommendedName>
        <fullName evidence="3">4a-hydroxytetrahydrobiopterin dehydratase</fullName>
        <ecNumber evidence="3">4.2.1.96</ecNumber>
    </recommendedName>
</protein>
<dbReference type="STRING" id="71139.A0A059DKJ1"/>